<accession>A0ABD3WZJ5</accession>
<comment type="caution">
    <text evidence="1">The sequence shown here is derived from an EMBL/GenBank/DDBJ whole genome shotgun (WGS) entry which is preliminary data.</text>
</comment>
<dbReference type="Proteomes" id="UP001634394">
    <property type="component" value="Unassembled WGS sequence"/>
</dbReference>
<evidence type="ECO:0000313" key="2">
    <source>
        <dbReference type="Proteomes" id="UP001634394"/>
    </source>
</evidence>
<evidence type="ECO:0000313" key="1">
    <source>
        <dbReference type="EMBL" id="KAL3879399.1"/>
    </source>
</evidence>
<name>A0ABD3WZJ5_SINWO</name>
<dbReference type="AlphaFoldDB" id="A0ABD3WZJ5"/>
<keyword evidence="2" id="KW-1185">Reference proteome</keyword>
<protein>
    <submittedName>
        <fullName evidence="1">Uncharacterized protein</fullName>
    </submittedName>
</protein>
<reference evidence="1 2" key="1">
    <citation type="submission" date="2024-11" db="EMBL/GenBank/DDBJ databases">
        <title>Chromosome-level genome assembly of the freshwater bivalve Anodonta woodiana.</title>
        <authorList>
            <person name="Chen X."/>
        </authorList>
    </citation>
    <scope>NUCLEOTIDE SEQUENCE [LARGE SCALE GENOMIC DNA]</scope>
    <source>
        <strain evidence="1">MN2024</strain>
        <tissue evidence="1">Gills</tissue>
    </source>
</reference>
<organism evidence="1 2">
    <name type="scientific">Sinanodonta woodiana</name>
    <name type="common">Chinese pond mussel</name>
    <name type="synonym">Anodonta woodiana</name>
    <dbReference type="NCBI Taxonomy" id="1069815"/>
    <lineage>
        <taxon>Eukaryota</taxon>
        <taxon>Metazoa</taxon>
        <taxon>Spiralia</taxon>
        <taxon>Lophotrochozoa</taxon>
        <taxon>Mollusca</taxon>
        <taxon>Bivalvia</taxon>
        <taxon>Autobranchia</taxon>
        <taxon>Heteroconchia</taxon>
        <taxon>Palaeoheterodonta</taxon>
        <taxon>Unionida</taxon>
        <taxon>Unionoidea</taxon>
        <taxon>Unionidae</taxon>
        <taxon>Unioninae</taxon>
        <taxon>Sinanodonta</taxon>
    </lineage>
</organism>
<dbReference type="EMBL" id="JBJQND010000004">
    <property type="protein sequence ID" value="KAL3879399.1"/>
    <property type="molecule type" value="Genomic_DNA"/>
</dbReference>
<proteinExistence type="predicted"/>
<gene>
    <name evidence="1" type="ORF">ACJMK2_031697</name>
</gene>
<sequence>MAIVTRTAAGYIIWIHKKRPSTLEAGRTHSHKAGDHDLYITPIGGDCPLPIPMMKDGNASNPITEQFDSSMLILHTNPNSCMDGYEMVDVSSIESGERVCNSDETVYEPTEIIDNPVDDRFGYLTVLGVLETSV</sequence>